<reference evidence="4 5" key="1">
    <citation type="submission" date="2020-05" db="EMBL/GenBank/DDBJ databases">
        <title>Horizontal transmission and recombination maintain forever young bacterial symbiont genomes.</title>
        <authorList>
            <person name="Russell S.L."/>
            <person name="Pepper-Tunick E."/>
            <person name="Svedberg J."/>
            <person name="Byrne A."/>
            <person name="Ruelas Castillo J."/>
            <person name="Vollmers C."/>
            <person name="Beinart R.A."/>
            <person name="Corbett-Detig R."/>
        </authorList>
    </citation>
    <scope>NUCLEOTIDE SEQUENCE [LARGE SCALE GENOMIC DNA]</scope>
    <source>
        <strain evidence="4">4727-3</strain>
    </source>
</reference>
<keyword evidence="1" id="KW-0547">Nucleotide-binding</keyword>
<dbReference type="GO" id="GO:0005525">
    <property type="term" value="F:GTP binding"/>
    <property type="evidence" value="ECO:0007669"/>
    <property type="project" value="UniProtKB-KW"/>
</dbReference>
<evidence type="ECO:0000313" key="4">
    <source>
        <dbReference type="EMBL" id="NYT46623.1"/>
    </source>
</evidence>
<dbReference type="Pfam" id="PF00448">
    <property type="entry name" value="SRP54"/>
    <property type="match status" value="1"/>
</dbReference>
<dbReference type="EMBL" id="JACCHS010000021">
    <property type="protein sequence ID" value="NYT46623.1"/>
    <property type="molecule type" value="Genomic_DNA"/>
</dbReference>
<feature type="domain" description="SRP54-type proteins GTP-binding" evidence="3">
    <location>
        <begin position="2"/>
        <end position="26"/>
    </location>
</feature>
<evidence type="ECO:0000256" key="1">
    <source>
        <dbReference type="ARBA" id="ARBA00022741"/>
    </source>
</evidence>
<protein>
    <recommendedName>
        <fullName evidence="3">SRP54-type proteins GTP-binding domain-containing protein</fullName>
    </recommendedName>
</protein>
<dbReference type="Proteomes" id="UP000537890">
    <property type="component" value="Unassembled WGS sequence"/>
</dbReference>
<accession>A0A7Z0MMU8</accession>
<dbReference type="AlphaFoldDB" id="A0A7Z0MMU8"/>
<gene>
    <name evidence="4" type="ORF">H0A75_02025</name>
</gene>
<evidence type="ECO:0000259" key="3">
    <source>
        <dbReference type="Pfam" id="PF00448"/>
    </source>
</evidence>
<dbReference type="InterPro" id="IPR000897">
    <property type="entry name" value="SRP54_GTPase_dom"/>
</dbReference>
<evidence type="ECO:0000256" key="2">
    <source>
        <dbReference type="ARBA" id="ARBA00023134"/>
    </source>
</evidence>
<evidence type="ECO:0000313" key="5">
    <source>
        <dbReference type="Proteomes" id="UP000537890"/>
    </source>
</evidence>
<sequence>MATHAIEQAKKKFLDVVIVDTAGRLQFFEDDGGNWPRAAINRRNAVCRYA</sequence>
<name>A0A7Z0MMU8_9GAMM</name>
<organism evidence="4 5">
    <name type="scientific">Candidatus Methanofishera endochildressiae</name>
    <dbReference type="NCBI Taxonomy" id="2738884"/>
    <lineage>
        <taxon>Bacteria</taxon>
        <taxon>Pseudomonadati</taxon>
        <taxon>Pseudomonadota</taxon>
        <taxon>Gammaproteobacteria</taxon>
        <taxon>Candidatus Methanofishera</taxon>
    </lineage>
</organism>
<keyword evidence="2" id="KW-0342">GTP-binding</keyword>
<comment type="caution">
    <text evidence="4">The sequence shown here is derived from an EMBL/GenBank/DDBJ whole genome shotgun (WGS) entry which is preliminary data.</text>
</comment>
<proteinExistence type="predicted"/>
<dbReference type="Gene3D" id="3.40.50.300">
    <property type="entry name" value="P-loop containing nucleotide triphosphate hydrolases"/>
    <property type="match status" value="1"/>
</dbReference>
<dbReference type="InterPro" id="IPR027417">
    <property type="entry name" value="P-loop_NTPase"/>
</dbReference>
<dbReference type="GO" id="GO:0006614">
    <property type="term" value="P:SRP-dependent cotranslational protein targeting to membrane"/>
    <property type="evidence" value="ECO:0007669"/>
    <property type="project" value="InterPro"/>
</dbReference>